<name>A0ABR6YWR8_9FIRM</name>
<accession>A0ABR6YWR8</accession>
<dbReference type="EMBL" id="WJBE01000006">
    <property type="protein sequence ID" value="MBC3899557.1"/>
    <property type="molecule type" value="Genomic_DNA"/>
</dbReference>
<proteinExistence type="predicted"/>
<protein>
    <submittedName>
        <fullName evidence="1">Uncharacterized protein</fullName>
    </submittedName>
</protein>
<gene>
    <name evidence="1" type="ORF">GH811_08010</name>
</gene>
<reference evidence="1 2" key="1">
    <citation type="journal article" date="2020" name="mSystems">
        <title>Defining Genomic and Predicted Metabolic Features of the Acetobacterium Genus.</title>
        <authorList>
            <person name="Ross D.E."/>
            <person name="Marshall C.W."/>
            <person name="Gulliver D."/>
            <person name="May H.D."/>
            <person name="Norman R.S."/>
        </authorList>
    </citation>
    <scope>NUCLEOTIDE SEQUENCE [LARGE SCALE GENOMIC DNA]</scope>
    <source>
        <strain evidence="1 2">DSM 4132</strain>
    </source>
</reference>
<evidence type="ECO:0000313" key="2">
    <source>
        <dbReference type="Proteomes" id="UP000622405"/>
    </source>
</evidence>
<sequence>MRETTSHAAKNIKRAVKEQILFVLSPLFLYFSGRNHLATDATEAQRSEAEVPHERVKRQ</sequence>
<keyword evidence="2" id="KW-1185">Reference proteome</keyword>
<evidence type="ECO:0000313" key="1">
    <source>
        <dbReference type="EMBL" id="MBC3899557.1"/>
    </source>
</evidence>
<comment type="caution">
    <text evidence="1">The sequence shown here is derived from an EMBL/GenBank/DDBJ whole genome shotgun (WGS) entry which is preliminary data.</text>
</comment>
<dbReference type="RefSeq" id="WP_186894008.1">
    <property type="nucleotide sequence ID" value="NZ_WJBE01000006.1"/>
</dbReference>
<dbReference type="Proteomes" id="UP000622405">
    <property type="component" value="Unassembled WGS sequence"/>
</dbReference>
<organism evidence="1 2">
    <name type="scientific">Acetobacterium malicum</name>
    <dbReference type="NCBI Taxonomy" id="52692"/>
    <lineage>
        <taxon>Bacteria</taxon>
        <taxon>Bacillati</taxon>
        <taxon>Bacillota</taxon>
        <taxon>Clostridia</taxon>
        <taxon>Eubacteriales</taxon>
        <taxon>Eubacteriaceae</taxon>
        <taxon>Acetobacterium</taxon>
    </lineage>
</organism>